<dbReference type="SUPFAM" id="SSF69618">
    <property type="entry name" value="HemD-like"/>
    <property type="match status" value="1"/>
</dbReference>
<gene>
    <name evidence="9" type="primary">cobA</name>
    <name evidence="9" type="ORF">D5R97_10370</name>
</gene>
<dbReference type="EMBL" id="QZAA01000297">
    <property type="protein sequence ID" value="RQD72773.1"/>
    <property type="molecule type" value="Genomic_DNA"/>
</dbReference>
<dbReference type="InterPro" id="IPR003043">
    <property type="entry name" value="Uropor_MeTrfase_CS"/>
</dbReference>
<dbReference type="InterPro" id="IPR050161">
    <property type="entry name" value="Siro_Cobalamin_biosynth"/>
</dbReference>
<keyword evidence="3 6" id="KW-0808">Transferase</keyword>
<dbReference type="FunFam" id="3.30.950.10:FF:000001">
    <property type="entry name" value="Siroheme synthase"/>
    <property type="match status" value="1"/>
</dbReference>
<dbReference type="Pfam" id="PF02602">
    <property type="entry name" value="HEM4"/>
    <property type="match status" value="1"/>
</dbReference>
<dbReference type="InterPro" id="IPR036108">
    <property type="entry name" value="4pyrrol_syn_uPrphyn_synt_sf"/>
</dbReference>
<comment type="caution">
    <text evidence="9">The sequence shown here is derived from an EMBL/GenBank/DDBJ whole genome shotgun (WGS) entry which is preliminary data.</text>
</comment>
<dbReference type="Gene3D" id="3.40.50.10090">
    <property type="match status" value="2"/>
</dbReference>
<dbReference type="InterPro" id="IPR000878">
    <property type="entry name" value="4pyrrol_Mease"/>
</dbReference>
<evidence type="ECO:0000256" key="1">
    <source>
        <dbReference type="ARBA" id="ARBA00012162"/>
    </source>
</evidence>
<dbReference type="CDD" id="cd11642">
    <property type="entry name" value="SUMT"/>
    <property type="match status" value="1"/>
</dbReference>
<dbReference type="Proteomes" id="UP000285138">
    <property type="component" value="Unassembled WGS sequence"/>
</dbReference>
<dbReference type="InterPro" id="IPR014776">
    <property type="entry name" value="4pyrrole_Mease_sub2"/>
</dbReference>
<dbReference type="GO" id="GO:0019354">
    <property type="term" value="P:siroheme biosynthetic process"/>
    <property type="evidence" value="ECO:0007669"/>
    <property type="project" value="InterPro"/>
</dbReference>
<evidence type="ECO:0000313" key="10">
    <source>
        <dbReference type="Proteomes" id="UP000285138"/>
    </source>
</evidence>
<reference evidence="9 10" key="1">
    <citation type="submission" date="2018-08" db="EMBL/GenBank/DDBJ databases">
        <title>The metabolism and importance of syntrophic acetate oxidation coupled to methane or sulfide production in haloalkaline environments.</title>
        <authorList>
            <person name="Timmers P.H.A."/>
            <person name="Vavourakis C.D."/>
            <person name="Sorokin D.Y."/>
            <person name="Sinninghe Damste J.S."/>
            <person name="Muyzer G."/>
            <person name="Stams A.J.M."/>
            <person name="Plugge C.M."/>
        </authorList>
    </citation>
    <scope>NUCLEOTIDE SEQUENCE [LARGE SCALE GENOMIC DNA]</scope>
    <source>
        <strain evidence="9">MSAO_Bac1</strain>
    </source>
</reference>
<dbReference type="Gene3D" id="3.30.950.10">
    <property type="entry name" value="Methyltransferase, Cobalt-precorrin-4 Transmethylase, Domain 2"/>
    <property type="match status" value="1"/>
</dbReference>
<dbReference type="NCBIfam" id="TIGR01469">
    <property type="entry name" value="cobA_cysG_Cterm"/>
    <property type="match status" value="1"/>
</dbReference>
<dbReference type="SUPFAM" id="SSF53790">
    <property type="entry name" value="Tetrapyrrole methylase"/>
    <property type="match status" value="1"/>
</dbReference>
<evidence type="ECO:0000256" key="5">
    <source>
        <dbReference type="ARBA" id="ARBA00023244"/>
    </source>
</evidence>
<dbReference type="GO" id="GO:0004851">
    <property type="term" value="F:uroporphyrin-III C-methyltransferase activity"/>
    <property type="evidence" value="ECO:0007669"/>
    <property type="project" value="UniProtKB-EC"/>
</dbReference>
<evidence type="ECO:0000259" key="7">
    <source>
        <dbReference type="Pfam" id="PF00590"/>
    </source>
</evidence>
<sequence length="516" mass="57289">MDSGVVYLVGAGPGDPRLITLRGKECIEKAQVIVYDRLVSPYLLSYASPGAEMIYVGKSPGNHALGQEKINQLLAERARENKIVVRLKGGDPFVFGRGGEEVELLAEQGIPFEIVPGITSAVAVPAYAGIPVTHRDFVSSFSVITGHEEEEKDETAIQWDKLARGKDTLIFLMGVKNLGLIVDQLVSRGKPSHTPVALIRWGTLGRQEVLQGTLQDIVDKTGERNFKPPAVIIVGEVVGLREKMIWWEKKPFWGRRVVITRPYHLQKSFQEKILELGGEAISLPTVEISPPEDFKPLDNALDRVGDFSWIVFTSINGVKFFFERMESLDKDIRELGGVKMAAIGPKTAEAVEKKGIKIAFQPEEYRAEAVAQGLLEFTSPGEEILLPRADIARPHLAQALKERGVKVQEVVTYHNRVPRGKLDMDLEEVFTGQKKPVVTFSSSSTVRNFFKVVGEEKGKELLKNSIIASIGPITSETIRSFRQEVDIEASRYTMEGLLKGIKDYLEKEDRDRGGSI</sequence>
<dbReference type="InterPro" id="IPR035996">
    <property type="entry name" value="4pyrrol_Methylase_sf"/>
</dbReference>
<name>A0A424Y939_9FIRM</name>
<evidence type="ECO:0000256" key="2">
    <source>
        <dbReference type="ARBA" id="ARBA00022603"/>
    </source>
</evidence>
<dbReference type="InterPro" id="IPR003754">
    <property type="entry name" value="4pyrrol_synth_uPrphyn_synth"/>
</dbReference>
<dbReference type="GO" id="GO:0004852">
    <property type="term" value="F:uroporphyrinogen-III synthase activity"/>
    <property type="evidence" value="ECO:0007669"/>
    <property type="project" value="InterPro"/>
</dbReference>
<dbReference type="InterPro" id="IPR014777">
    <property type="entry name" value="4pyrrole_Mease_sub1"/>
</dbReference>
<dbReference type="CDD" id="cd06578">
    <property type="entry name" value="HemD"/>
    <property type="match status" value="1"/>
</dbReference>
<dbReference type="EC" id="2.1.1.107" evidence="1"/>
<dbReference type="PROSITE" id="PS00840">
    <property type="entry name" value="SUMT_2"/>
    <property type="match status" value="1"/>
</dbReference>
<evidence type="ECO:0000256" key="3">
    <source>
        <dbReference type="ARBA" id="ARBA00022679"/>
    </source>
</evidence>
<dbReference type="PANTHER" id="PTHR45790">
    <property type="entry name" value="SIROHEME SYNTHASE-RELATED"/>
    <property type="match status" value="1"/>
</dbReference>
<dbReference type="NCBIfam" id="NF004790">
    <property type="entry name" value="PRK06136.1"/>
    <property type="match status" value="1"/>
</dbReference>
<evidence type="ECO:0000256" key="6">
    <source>
        <dbReference type="RuleBase" id="RU003960"/>
    </source>
</evidence>
<organism evidence="9 10">
    <name type="scientific">Candidatus Syntrophonatronum acetioxidans</name>
    <dbReference type="NCBI Taxonomy" id="1795816"/>
    <lineage>
        <taxon>Bacteria</taxon>
        <taxon>Bacillati</taxon>
        <taxon>Bacillota</taxon>
        <taxon>Clostridia</taxon>
        <taxon>Eubacteriales</taxon>
        <taxon>Syntrophomonadaceae</taxon>
        <taxon>Candidatus Syntrophonatronum</taxon>
    </lineage>
</organism>
<accession>A0A424Y939</accession>
<keyword evidence="2 6" id="KW-0489">Methyltransferase</keyword>
<evidence type="ECO:0000259" key="8">
    <source>
        <dbReference type="Pfam" id="PF02602"/>
    </source>
</evidence>
<feature type="domain" description="Tetrapyrrole biosynthesis uroporphyrinogen III synthase" evidence="8">
    <location>
        <begin position="268"/>
        <end position="498"/>
    </location>
</feature>
<proteinExistence type="inferred from homology"/>
<dbReference type="PROSITE" id="PS00839">
    <property type="entry name" value="SUMT_1"/>
    <property type="match status" value="1"/>
</dbReference>
<dbReference type="Gene3D" id="3.40.1010.10">
    <property type="entry name" value="Cobalt-precorrin-4 Transmethylase, Domain 1"/>
    <property type="match status" value="1"/>
</dbReference>
<dbReference type="InterPro" id="IPR006366">
    <property type="entry name" value="CobA/CysG_C"/>
</dbReference>
<feature type="domain" description="Tetrapyrrole methylase" evidence="7">
    <location>
        <begin position="6"/>
        <end position="217"/>
    </location>
</feature>
<protein>
    <recommendedName>
        <fullName evidence="1">uroporphyrinogen-III C-methyltransferase</fullName>
        <ecNumber evidence="1">2.1.1.107</ecNumber>
    </recommendedName>
</protein>
<comment type="similarity">
    <text evidence="6">Belongs to the precorrin methyltransferase family.</text>
</comment>
<dbReference type="AlphaFoldDB" id="A0A424Y939"/>
<dbReference type="GO" id="GO:0032259">
    <property type="term" value="P:methylation"/>
    <property type="evidence" value="ECO:0007669"/>
    <property type="project" value="UniProtKB-KW"/>
</dbReference>
<keyword evidence="4" id="KW-0949">S-adenosyl-L-methionine</keyword>
<dbReference type="Pfam" id="PF00590">
    <property type="entry name" value="TP_methylase"/>
    <property type="match status" value="1"/>
</dbReference>
<dbReference type="PANTHER" id="PTHR45790:SF3">
    <property type="entry name" value="S-ADENOSYL-L-METHIONINE-DEPENDENT UROPORPHYRINOGEN III METHYLTRANSFERASE, CHLOROPLASTIC"/>
    <property type="match status" value="1"/>
</dbReference>
<keyword evidence="5" id="KW-0627">Porphyrin biosynthesis</keyword>
<evidence type="ECO:0000256" key="4">
    <source>
        <dbReference type="ARBA" id="ARBA00022691"/>
    </source>
</evidence>
<evidence type="ECO:0000313" key="9">
    <source>
        <dbReference type="EMBL" id="RQD72773.1"/>
    </source>
</evidence>
<dbReference type="FunFam" id="3.40.1010.10:FF:000001">
    <property type="entry name" value="Siroheme synthase"/>
    <property type="match status" value="1"/>
</dbReference>